<evidence type="ECO:0000313" key="1">
    <source>
        <dbReference type="EMBL" id="CAG7825897.1"/>
    </source>
</evidence>
<sequence>MAGNRFKLPQVRNYNVLFCHLCGLQVEVAWTLSMLLHAECRTPKKELLPIISARCAIFGQRLHWQTAKSHLNRQINDMRQVLNQRYGQADVAAGGDSCLHWGKVANSILTWRIKCSSLTVLSHVQEARTLHLQNPTTDMQTEIPTPIQTSVSDEIVLIQRQANKTTSLPVAPVVPESIFEEEIMEQPDAGNLVLDIPVASCSRTFIPSSTTNFIEEDT</sequence>
<reference evidence="1" key="1">
    <citation type="submission" date="2021-06" db="EMBL/GenBank/DDBJ databases">
        <authorList>
            <person name="Hodson N. C."/>
            <person name="Mongue J. A."/>
            <person name="Jaron S. K."/>
        </authorList>
    </citation>
    <scope>NUCLEOTIDE SEQUENCE</scope>
</reference>
<gene>
    <name evidence="1" type="ORF">AFUS01_LOCUS35979</name>
</gene>
<protein>
    <submittedName>
        <fullName evidence="1">Uncharacterized protein</fullName>
    </submittedName>
</protein>
<comment type="caution">
    <text evidence="1">The sequence shown here is derived from an EMBL/GenBank/DDBJ whole genome shotgun (WGS) entry which is preliminary data.</text>
</comment>
<name>A0A8J2PEB5_9HEXA</name>
<dbReference type="Proteomes" id="UP000708208">
    <property type="component" value="Unassembled WGS sequence"/>
</dbReference>
<proteinExistence type="predicted"/>
<dbReference type="EMBL" id="CAJVCH010537819">
    <property type="protein sequence ID" value="CAG7825897.1"/>
    <property type="molecule type" value="Genomic_DNA"/>
</dbReference>
<evidence type="ECO:0000313" key="2">
    <source>
        <dbReference type="Proteomes" id="UP000708208"/>
    </source>
</evidence>
<keyword evidence="2" id="KW-1185">Reference proteome</keyword>
<accession>A0A8J2PEB5</accession>
<dbReference type="AlphaFoldDB" id="A0A8J2PEB5"/>
<organism evidence="1 2">
    <name type="scientific">Allacma fusca</name>
    <dbReference type="NCBI Taxonomy" id="39272"/>
    <lineage>
        <taxon>Eukaryota</taxon>
        <taxon>Metazoa</taxon>
        <taxon>Ecdysozoa</taxon>
        <taxon>Arthropoda</taxon>
        <taxon>Hexapoda</taxon>
        <taxon>Collembola</taxon>
        <taxon>Symphypleona</taxon>
        <taxon>Sminthuridae</taxon>
        <taxon>Allacma</taxon>
    </lineage>
</organism>